<evidence type="ECO:0000313" key="1">
    <source>
        <dbReference type="EMBL" id="CAH0022753.1"/>
    </source>
</evidence>
<evidence type="ECO:0000313" key="2">
    <source>
        <dbReference type="Proteomes" id="UP000696573"/>
    </source>
</evidence>
<reference evidence="1" key="1">
    <citation type="submission" date="2021-10" db="EMBL/GenBank/DDBJ databases">
        <authorList>
            <person name="Piombo E."/>
        </authorList>
    </citation>
    <scope>NUCLEOTIDE SEQUENCE</scope>
</reference>
<comment type="caution">
    <text evidence="1">The sequence shown here is derived from an EMBL/GenBank/DDBJ whole genome shotgun (WGS) entry which is preliminary data.</text>
</comment>
<sequence length="72" mass="8115">MQVFQGRNASACYNCHRQKVKCTGDAIMLMPLPAQSNHASDAPRARRLECTPKPKGTSFLCRKHTCRTWTAH</sequence>
<protein>
    <recommendedName>
        <fullName evidence="3">Zn(2)-C6 fungal-type domain-containing protein</fullName>
    </recommendedName>
</protein>
<dbReference type="EMBL" id="CABFNQ020000682">
    <property type="protein sequence ID" value="CAH0022753.1"/>
    <property type="molecule type" value="Genomic_DNA"/>
</dbReference>
<organism evidence="1 2">
    <name type="scientific">Clonostachys rhizophaga</name>
    <dbReference type="NCBI Taxonomy" id="160324"/>
    <lineage>
        <taxon>Eukaryota</taxon>
        <taxon>Fungi</taxon>
        <taxon>Dikarya</taxon>
        <taxon>Ascomycota</taxon>
        <taxon>Pezizomycotina</taxon>
        <taxon>Sordariomycetes</taxon>
        <taxon>Hypocreomycetidae</taxon>
        <taxon>Hypocreales</taxon>
        <taxon>Bionectriaceae</taxon>
        <taxon>Clonostachys</taxon>
    </lineage>
</organism>
<dbReference type="InterPro" id="IPR036864">
    <property type="entry name" value="Zn2-C6_fun-type_DNA-bd_sf"/>
</dbReference>
<proteinExistence type="predicted"/>
<dbReference type="GO" id="GO:0008270">
    <property type="term" value="F:zinc ion binding"/>
    <property type="evidence" value="ECO:0007669"/>
    <property type="project" value="InterPro"/>
</dbReference>
<evidence type="ECO:0008006" key="3">
    <source>
        <dbReference type="Google" id="ProtNLM"/>
    </source>
</evidence>
<name>A0A9N9VJ71_9HYPO</name>
<dbReference type="Proteomes" id="UP000696573">
    <property type="component" value="Unassembled WGS sequence"/>
</dbReference>
<keyword evidence="2" id="KW-1185">Reference proteome</keyword>
<dbReference type="AlphaFoldDB" id="A0A9N9VJ71"/>
<gene>
    <name evidence="1" type="ORF">CRHIZ90672A_00012874</name>
</gene>
<accession>A0A9N9VJ71</accession>
<dbReference type="SUPFAM" id="SSF57701">
    <property type="entry name" value="Zn2/Cys6 DNA-binding domain"/>
    <property type="match status" value="1"/>
</dbReference>
<dbReference type="GO" id="GO:0000981">
    <property type="term" value="F:DNA-binding transcription factor activity, RNA polymerase II-specific"/>
    <property type="evidence" value="ECO:0007669"/>
    <property type="project" value="InterPro"/>
</dbReference>